<proteinExistence type="predicted"/>
<dbReference type="SUPFAM" id="SSF81901">
    <property type="entry name" value="HCP-like"/>
    <property type="match status" value="2"/>
</dbReference>
<dbReference type="PANTHER" id="PTHR11102:SF160">
    <property type="entry name" value="ERAD-ASSOCIATED E3 UBIQUITIN-PROTEIN LIGASE COMPONENT HRD3"/>
    <property type="match status" value="1"/>
</dbReference>
<evidence type="ECO:0000313" key="3">
    <source>
        <dbReference type="Proteomes" id="UP000199321"/>
    </source>
</evidence>
<dbReference type="Pfam" id="PF08238">
    <property type="entry name" value="Sel1"/>
    <property type="match status" value="3"/>
</dbReference>
<dbReference type="SMART" id="SM00671">
    <property type="entry name" value="SEL1"/>
    <property type="match status" value="3"/>
</dbReference>
<keyword evidence="1" id="KW-0732">Signal</keyword>
<dbReference type="PANTHER" id="PTHR11102">
    <property type="entry name" value="SEL-1-LIKE PROTEIN"/>
    <property type="match status" value="1"/>
</dbReference>
<dbReference type="InterPro" id="IPR011990">
    <property type="entry name" value="TPR-like_helical_dom_sf"/>
</dbReference>
<dbReference type="InterPro" id="IPR006597">
    <property type="entry name" value="Sel1-like"/>
</dbReference>
<dbReference type="Proteomes" id="UP000199321">
    <property type="component" value="Unassembled WGS sequence"/>
</dbReference>
<sequence length="601" mass="67373">MKKLALIWFFAFFITSPILIAQNFQDVVLAEDEEEVDEICKSVYSGAAFMDTPKEVENIVNQIVQTAGVSNGGFQLKQCSNISNAIAKMLPNRNGDEIRYIIYDAEWLKSIVDDTSNDWSGQFVLAHEIGHHLNGHSLNNGTSNHKFELEADYFAGRALANLGATLEETLAVTNEMGTNATSSHPARADRAAQAEAGWKSISNKQLTIQVKDKEVSEIAKILVSKIDEKLSSSSNLTKEDYQKTLKQLRLARGPKYYKGYTEDIRYFEAICYYGMENEEKAMDSYINYLSIEGLDKSNRIKQISTLYAESPSKSTAFFANPLVVYNLSKVYYKNKEYDNAISLGNQFLTRSTDENKKRDIIEIIATSEFEKIENEVAGLTPSEAITQSELHIQNQEYTKAVDLLSPLANNNNTEAQYLLGYLVFEGKGTTANASKAAELFIKAAQSNNAKAQYALGLMYRNGTGVVKNLDNARFWLTKAEENNLSEATAELSKLNDIEKKNANKPTPVVKKEVIESDSESLAKKIVKADSYFNNDMYADSYSLYMEAAVKGDAHSQFKVGWMLYKGKGVSKNKNLAYDWWKKAARQGHADSINYLTRLGKW</sequence>
<feature type="signal peptide" evidence="1">
    <location>
        <begin position="1"/>
        <end position="21"/>
    </location>
</feature>
<feature type="chain" id="PRO_5011626300" evidence="1">
    <location>
        <begin position="22"/>
        <end position="601"/>
    </location>
</feature>
<name>A0A1G7GQL6_9FLAO</name>
<organism evidence="2 3">
    <name type="scientific">Ulvibacter litoralis</name>
    <dbReference type="NCBI Taxonomy" id="227084"/>
    <lineage>
        <taxon>Bacteria</taxon>
        <taxon>Pseudomonadati</taxon>
        <taxon>Bacteroidota</taxon>
        <taxon>Flavobacteriia</taxon>
        <taxon>Flavobacteriales</taxon>
        <taxon>Flavobacteriaceae</taxon>
        <taxon>Ulvibacter</taxon>
    </lineage>
</organism>
<keyword evidence="3" id="KW-1185">Reference proteome</keyword>
<dbReference type="EMBL" id="FNBA01000003">
    <property type="protein sequence ID" value="SDE90432.1"/>
    <property type="molecule type" value="Genomic_DNA"/>
</dbReference>
<dbReference type="OrthoDB" id="1173761at2"/>
<gene>
    <name evidence="2" type="ORF">SAMN05421855_103279</name>
</gene>
<dbReference type="Gene3D" id="1.25.40.10">
    <property type="entry name" value="Tetratricopeptide repeat domain"/>
    <property type="match status" value="2"/>
</dbReference>
<accession>A0A1G7GQL6</accession>
<evidence type="ECO:0000313" key="2">
    <source>
        <dbReference type="EMBL" id="SDE90432.1"/>
    </source>
</evidence>
<dbReference type="AlphaFoldDB" id="A0A1G7GQL6"/>
<reference evidence="2 3" key="1">
    <citation type="submission" date="2016-10" db="EMBL/GenBank/DDBJ databases">
        <authorList>
            <person name="de Groot N.N."/>
        </authorList>
    </citation>
    <scope>NUCLEOTIDE SEQUENCE [LARGE SCALE GENOMIC DNA]</scope>
    <source>
        <strain evidence="2 3">DSM 16195</strain>
    </source>
</reference>
<dbReference type="RefSeq" id="WP_093144398.1">
    <property type="nucleotide sequence ID" value="NZ_BMWO01000003.1"/>
</dbReference>
<evidence type="ECO:0000256" key="1">
    <source>
        <dbReference type="SAM" id="SignalP"/>
    </source>
</evidence>
<dbReference type="InterPro" id="IPR050767">
    <property type="entry name" value="Sel1_AlgK"/>
</dbReference>
<protein>
    <submittedName>
        <fullName evidence="2">Sel1 repeat-containing protein</fullName>
    </submittedName>
</protein>
<dbReference type="STRING" id="227084.SAMN05421855_103279"/>